<name>A0A0E9UZG1_ANGAN</name>
<protein>
    <submittedName>
        <fullName evidence="2">Uncharacterized protein</fullName>
    </submittedName>
</protein>
<reference evidence="2" key="1">
    <citation type="submission" date="2014-11" db="EMBL/GenBank/DDBJ databases">
        <authorList>
            <person name="Amaro Gonzalez C."/>
        </authorList>
    </citation>
    <scope>NUCLEOTIDE SEQUENCE</scope>
</reference>
<reference evidence="2" key="2">
    <citation type="journal article" date="2015" name="Fish Shellfish Immunol.">
        <title>Early steps in the European eel (Anguilla anguilla)-Vibrio vulnificus interaction in the gills: Role of the RtxA13 toxin.</title>
        <authorList>
            <person name="Callol A."/>
            <person name="Pajuelo D."/>
            <person name="Ebbesson L."/>
            <person name="Teles M."/>
            <person name="MacKenzie S."/>
            <person name="Amaro C."/>
        </authorList>
    </citation>
    <scope>NUCLEOTIDE SEQUENCE</scope>
</reference>
<feature type="transmembrane region" description="Helical" evidence="1">
    <location>
        <begin position="24"/>
        <end position="47"/>
    </location>
</feature>
<keyword evidence="1" id="KW-0472">Membrane</keyword>
<sequence length="62" mass="7192">MRACGAICFSVEGVVDNNNNSNKWLFIIVKRVILGNFSQLFILIIFVRFNILHRLVTLSYIF</sequence>
<keyword evidence="1" id="KW-1133">Transmembrane helix</keyword>
<evidence type="ECO:0000256" key="1">
    <source>
        <dbReference type="SAM" id="Phobius"/>
    </source>
</evidence>
<organism evidence="2">
    <name type="scientific">Anguilla anguilla</name>
    <name type="common">European freshwater eel</name>
    <name type="synonym">Muraena anguilla</name>
    <dbReference type="NCBI Taxonomy" id="7936"/>
    <lineage>
        <taxon>Eukaryota</taxon>
        <taxon>Metazoa</taxon>
        <taxon>Chordata</taxon>
        <taxon>Craniata</taxon>
        <taxon>Vertebrata</taxon>
        <taxon>Euteleostomi</taxon>
        <taxon>Actinopterygii</taxon>
        <taxon>Neopterygii</taxon>
        <taxon>Teleostei</taxon>
        <taxon>Anguilliformes</taxon>
        <taxon>Anguillidae</taxon>
        <taxon>Anguilla</taxon>
    </lineage>
</organism>
<accession>A0A0E9UZG1</accession>
<dbReference type="AlphaFoldDB" id="A0A0E9UZG1"/>
<keyword evidence="1" id="KW-0812">Transmembrane</keyword>
<dbReference type="EMBL" id="GBXM01037431">
    <property type="protein sequence ID" value="JAH71146.1"/>
    <property type="molecule type" value="Transcribed_RNA"/>
</dbReference>
<evidence type="ECO:0000313" key="2">
    <source>
        <dbReference type="EMBL" id="JAH71146.1"/>
    </source>
</evidence>
<proteinExistence type="predicted"/>